<dbReference type="Proteomes" id="UP000243515">
    <property type="component" value="Unassembled WGS sequence"/>
</dbReference>
<reference evidence="2 3" key="1">
    <citation type="journal article" date="2015" name="Environ. Microbiol.">
        <title>Metagenome sequence of Elaphomyces granulatus from sporocarp tissue reveals Ascomycota ectomycorrhizal fingerprints of genome expansion and a Proteobacteria-rich microbiome.</title>
        <authorList>
            <person name="Quandt C.A."/>
            <person name="Kohler A."/>
            <person name="Hesse C.N."/>
            <person name="Sharpton T.J."/>
            <person name="Martin F."/>
            <person name="Spatafora J.W."/>
        </authorList>
    </citation>
    <scope>NUCLEOTIDE SEQUENCE [LARGE SCALE GENOMIC DNA]</scope>
    <source>
        <strain evidence="2 3">OSC145934</strain>
    </source>
</reference>
<sequence>MQGHSHRHLTRPLCSHPEKQVERLASKYKRIDATHPMLQEILKKPEKFSSIWDVINRQLSLIKSRSQAFEDGEITVYDKALLVLSDNGNNVRNHGALNLYLEEFMGIAQDSESQKMNDAFNWHVALKGFLVKVSQYNEETPSFGGKGEKILPDSNGLHLEEADKNRSSDSVITTSADEKVARIISIYLRAKDDYFSLDDSNLTEKLRAARFLRDTAENSLNYLHSLDCMEHGLVPELEEIFEQAKNKATQLSGGRKRRFEISEAASKRLRPSNPGCTDRYRPS</sequence>
<dbReference type="AlphaFoldDB" id="A0A232LMW5"/>
<evidence type="ECO:0000313" key="3">
    <source>
        <dbReference type="Proteomes" id="UP000243515"/>
    </source>
</evidence>
<protein>
    <submittedName>
        <fullName evidence="2">Uncharacterized protein</fullName>
    </submittedName>
</protein>
<keyword evidence="3" id="KW-1185">Reference proteome</keyword>
<gene>
    <name evidence="2" type="ORF">Egran_06761</name>
</gene>
<organism evidence="2 3">
    <name type="scientific">Elaphomyces granulatus</name>
    <dbReference type="NCBI Taxonomy" id="519963"/>
    <lineage>
        <taxon>Eukaryota</taxon>
        <taxon>Fungi</taxon>
        <taxon>Dikarya</taxon>
        <taxon>Ascomycota</taxon>
        <taxon>Pezizomycotina</taxon>
        <taxon>Eurotiomycetes</taxon>
        <taxon>Eurotiomycetidae</taxon>
        <taxon>Eurotiales</taxon>
        <taxon>Elaphomycetaceae</taxon>
        <taxon>Elaphomyces</taxon>
    </lineage>
</organism>
<name>A0A232LMW5_9EURO</name>
<accession>A0A232LMW5</accession>
<dbReference type="OrthoDB" id="5296805at2759"/>
<proteinExistence type="predicted"/>
<dbReference type="EMBL" id="NPHW01006923">
    <property type="protein sequence ID" value="OXV05472.1"/>
    <property type="molecule type" value="Genomic_DNA"/>
</dbReference>
<feature type="region of interest" description="Disordered" evidence="1">
    <location>
        <begin position="262"/>
        <end position="283"/>
    </location>
</feature>
<evidence type="ECO:0000313" key="2">
    <source>
        <dbReference type="EMBL" id="OXV05472.1"/>
    </source>
</evidence>
<comment type="caution">
    <text evidence="2">The sequence shown here is derived from an EMBL/GenBank/DDBJ whole genome shotgun (WGS) entry which is preliminary data.</text>
</comment>
<evidence type="ECO:0000256" key="1">
    <source>
        <dbReference type="SAM" id="MobiDB-lite"/>
    </source>
</evidence>